<proteinExistence type="predicted"/>
<name>A0A8X8YVU1_SALSN</name>
<evidence type="ECO:0000256" key="4">
    <source>
        <dbReference type="ARBA" id="ARBA00023136"/>
    </source>
</evidence>
<sequence length="224" mass="25157">MSPAEIHSVYSVLRGCSAPCNLLVFGLTQESLLWNSLNHRGRTVFVDEYAFGVTRFEKRHPWVEAYDVRFSTKVRDLRSLIETSREGRRRVPTAAEPALLRLPAGGERPPQLHVRRRVGRHRDRRAVGVLAGYAGEDGLDILRGVMARTRGGEGGGGGTHVFVHEMTRRGGERLHGVFLCRENLVETVDMLGHFVVRKMGSGGGRNILMDFCYTTFFFVSVYLI</sequence>
<evidence type="ECO:0000313" key="5">
    <source>
        <dbReference type="EMBL" id="KAG6382502.1"/>
    </source>
</evidence>
<dbReference type="Pfam" id="PF21729">
    <property type="entry name" value="IRX15_IRX15L_GXM"/>
    <property type="match status" value="2"/>
</dbReference>
<keyword evidence="6" id="KW-1185">Reference proteome</keyword>
<comment type="subcellular location">
    <subcellularLocation>
        <location evidence="1">Golgi apparatus membrane</location>
        <topology evidence="1">Single-pass membrane protein</topology>
    </subcellularLocation>
</comment>
<evidence type="ECO:0000256" key="2">
    <source>
        <dbReference type="ARBA" id="ARBA00022692"/>
    </source>
</evidence>
<keyword evidence="3" id="KW-1133">Transmembrane helix</keyword>
<evidence type="ECO:0000313" key="6">
    <source>
        <dbReference type="Proteomes" id="UP000298416"/>
    </source>
</evidence>
<dbReference type="GO" id="GO:0000139">
    <property type="term" value="C:Golgi membrane"/>
    <property type="evidence" value="ECO:0007669"/>
    <property type="project" value="UniProtKB-SubCell"/>
</dbReference>
<evidence type="ECO:0000256" key="3">
    <source>
        <dbReference type="ARBA" id="ARBA00022989"/>
    </source>
</evidence>
<keyword evidence="2" id="KW-0812">Transmembrane</keyword>
<reference evidence="5" key="2">
    <citation type="submission" date="2020-08" db="EMBL/GenBank/DDBJ databases">
        <title>Plant Genome Project.</title>
        <authorList>
            <person name="Zhang R.-G."/>
        </authorList>
    </citation>
    <scope>NUCLEOTIDE SEQUENCE</scope>
    <source>
        <strain evidence="5">Huo1</strain>
        <tissue evidence="5">Leaf</tissue>
    </source>
</reference>
<dbReference type="InterPro" id="IPR006514">
    <property type="entry name" value="IRX15/GXM/AGM"/>
</dbReference>
<keyword evidence="4" id="KW-0472">Membrane</keyword>
<dbReference type="GO" id="GO:0045492">
    <property type="term" value="P:xylan biosynthetic process"/>
    <property type="evidence" value="ECO:0007669"/>
    <property type="project" value="InterPro"/>
</dbReference>
<dbReference type="Proteomes" id="UP000298416">
    <property type="component" value="Unassembled WGS sequence"/>
</dbReference>
<accession>A0A8X8YVU1</accession>
<dbReference type="EMBL" id="PNBA02001050">
    <property type="protein sequence ID" value="KAG6382502.1"/>
    <property type="molecule type" value="Genomic_DNA"/>
</dbReference>
<gene>
    <name evidence="5" type="ORF">SASPL_157830</name>
</gene>
<evidence type="ECO:0000256" key="1">
    <source>
        <dbReference type="ARBA" id="ARBA00004194"/>
    </source>
</evidence>
<comment type="caution">
    <text evidence="5">The sequence shown here is derived from an EMBL/GenBank/DDBJ whole genome shotgun (WGS) entry which is preliminary data.</text>
</comment>
<dbReference type="AlphaFoldDB" id="A0A8X8YVU1"/>
<dbReference type="PANTHER" id="PTHR31444">
    <property type="entry name" value="OS11G0490100 PROTEIN"/>
    <property type="match status" value="1"/>
</dbReference>
<protein>
    <submittedName>
        <fullName evidence="5">Uncharacterized protein</fullName>
    </submittedName>
</protein>
<organism evidence="5">
    <name type="scientific">Salvia splendens</name>
    <name type="common">Scarlet sage</name>
    <dbReference type="NCBI Taxonomy" id="180675"/>
    <lineage>
        <taxon>Eukaryota</taxon>
        <taxon>Viridiplantae</taxon>
        <taxon>Streptophyta</taxon>
        <taxon>Embryophyta</taxon>
        <taxon>Tracheophyta</taxon>
        <taxon>Spermatophyta</taxon>
        <taxon>Magnoliopsida</taxon>
        <taxon>eudicotyledons</taxon>
        <taxon>Gunneridae</taxon>
        <taxon>Pentapetalae</taxon>
        <taxon>asterids</taxon>
        <taxon>lamiids</taxon>
        <taxon>Lamiales</taxon>
        <taxon>Lamiaceae</taxon>
        <taxon>Nepetoideae</taxon>
        <taxon>Mentheae</taxon>
        <taxon>Salviinae</taxon>
        <taxon>Salvia</taxon>
        <taxon>Salvia subgen. Calosphace</taxon>
        <taxon>core Calosphace</taxon>
    </lineage>
</organism>
<reference evidence="5" key="1">
    <citation type="submission" date="2018-01" db="EMBL/GenBank/DDBJ databases">
        <authorList>
            <person name="Mao J.F."/>
        </authorList>
    </citation>
    <scope>NUCLEOTIDE SEQUENCE</scope>
    <source>
        <strain evidence="5">Huo1</strain>
        <tissue evidence="5">Leaf</tissue>
    </source>
</reference>